<feature type="domain" description="Solute-binding protein family 3/N-terminal" evidence="3">
    <location>
        <begin position="36"/>
        <end position="257"/>
    </location>
</feature>
<dbReference type="AlphaFoldDB" id="A0A831UFZ3"/>
<dbReference type="InterPro" id="IPR001638">
    <property type="entry name" value="Solute-binding_3/MltF_N"/>
</dbReference>
<evidence type="ECO:0000313" key="5">
    <source>
        <dbReference type="EMBL" id="HEN41719.1"/>
    </source>
</evidence>
<keyword evidence="1 2" id="KW-0732">Signal</keyword>
<feature type="chain" id="PRO_5032621717" evidence="2">
    <location>
        <begin position="32"/>
        <end position="270"/>
    </location>
</feature>
<reference evidence="5" key="1">
    <citation type="journal article" date="2020" name="mSystems">
        <title>Genome- and Community-Level Interaction Insights into Carbon Utilization and Element Cycling Functions of Hydrothermarchaeota in Hydrothermal Sediment.</title>
        <authorList>
            <person name="Zhou Z."/>
            <person name="Liu Y."/>
            <person name="Xu W."/>
            <person name="Pan J."/>
            <person name="Luo Z.H."/>
            <person name="Li M."/>
        </authorList>
    </citation>
    <scope>NUCLEOTIDE SEQUENCE [LARGE SCALE GENOMIC DNA]</scope>
    <source>
        <strain evidence="5">SpSt-349</strain>
    </source>
</reference>
<dbReference type="GO" id="GO:0015276">
    <property type="term" value="F:ligand-gated monoatomic ion channel activity"/>
    <property type="evidence" value="ECO:0007669"/>
    <property type="project" value="InterPro"/>
</dbReference>
<dbReference type="Gene3D" id="3.40.190.10">
    <property type="entry name" value="Periplasmic binding protein-like II"/>
    <property type="match status" value="2"/>
</dbReference>
<dbReference type="GO" id="GO:0016020">
    <property type="term" value="C:membrane"/>
    <property type="evidence" value="ECO:0007669"/>
    <property type="project" value="InterPro"/>
</dbReference>
<dbReference type="PANTHER" id="PTHR35936">
    <property type="entry name" value="MEMBRANE-BOUND LYTIC MUREIN TRANSGLYCOSYLASE F"/>
    <property type="match status" value="1"/>
</dbReference>
<evidence type="ECO:0000259" key="3">
    <source>
        <dbReference type="SMART" id="SM00062"/>
    </source>
</evidence>
<dbReference type="CDD" id="cd13629">
    <property type="entry name" value="PBP2_Dsm1740"/>
    <property type="match status" value="1"/>
</dbReference>
<name>A0A831UFZ3_GEOME</name>
<dbReference type="SMART" id="SM00079">
    <property type="entry name" value="PBPe"/>
    <property type="match status" value="1"/>
</dbReference>
<protein>
    <submittedName>
        <fullName evidence="5">Transporter substrate-binding domain-containing protein</fullName>
    </submittedName>
</protein>
<sequence length="270" mass="29483">MNLVRTLLSRAGGWLPGLLAALVLSIATAHAAGRDTLVVGMELAYPPFEMTDTAGRPTGVSVDLAHELGKFLGKKIVIQNMAFDGLIPALKTGKIDLIISSMTANAERARSIDFSDPYLSTGLCLLVGKDSPVKGIKDLDQPGRSVAVKKGTTGHAWAGKNLKKARVLVLDKEAAAVLEVVQGKADAFIYDQMSTYQNWQKNQATTRAILEPFQKESWAVGIRKGNGDLRKKVNAFLADFRKRGGFERLGDQYLKEQKEAFKKLGYPFYL</sequence>
<dbReference type="SMART" id="SM00062">
    <property type="entry name" value="PBPb"/>
    <property type="match status" value="1"/>
</dbReference>
<feature type="signal peptide" evidence="2">
    <location>
        <begin position="1"/>
        <end position="31"/>
    </location>
</feature>
<comment type="caution">
    <text evidence="5">The sequence shown here is derived from an EMBL/GenBank/DDBJ whole genome shotgun (WGS) entry which is preliminary data.</text>
</comment>
<evidence type="ECO:0000256" key="2">
    <source>
        <dbReference type="SAM" id="SignalP"/>
    </source>
</evidence>
<evidence type="ECO:0000256" key="1">
    <source>
        <dbReference type="ARBA" id="ARBA00022729"/>
    </source>
</evidence>
<dbReference type="Pfam" id="PF00497">
    <property type="entry name" value="SBP_bac_3"/>
    <property type="match status" value="1"/>
</dbReference>
<gene>
    <name evidence="5" type="ORF">ENQ87_04960</name>
</gene>
<evidence type="ECO:0000259" key="4">
    <source>
        <dbReference type="SMART" id="SM00079"/>
    </source>
</evidence>
<feature type="domain" description="Ionotropic glutamate receptor C-terminal" evidence="4">
    <location>
        <begin position="36"/>
        <end position="256"/>
    </location>
</feature>
<organism evidence="5">
    <name type="scientific">Geobacter metallireducens</name>
    <dbReference type="NCBI Taxonomy" id="28232"/>
    <lineage>
        <taxon>Bacteria</taxon>
        <taxon>Pseudomonadati</taxon>
        <taxon>Thermodesulfobacteriota</taxon>
        <taxon>Desulfuromonadia</taxon>
        <taxon>Geobacterales</taxon>
        <taxon>Geobacteraceae</taxon>
        <taxon>Geobacter</taxon>
    </lineage>
</organism>
<proteinExistence type="predicted"/>
<dbReference type="PANTHER" id="PTHR35936:SF17">
    <property type="entry name" value="ARGININE-BINDING EXTRACELLULAR PROTEIN ARTP"/>
    <property type="match status" value="1"/>
</dbReference>
<dbReference type="SUPFAM" id="SSF53850">
    <property type="entry name" value="Periplasmic binding protein-like II"/>
    <property type="match status" value="1"/>
</dbReference>
<dbReference type="InterPro" id="IPR001320">
    <property type="entry name" value="Iontro_rcpt_C"/>
</dbReference>
<dbReference type="EMBL" id="DSOV01000016">
    <property type="protein sequence ID" value="HEN41719.1"/>
    <property type="molecule type" value="Genomic_DNA"/>
</dbReference>
<accession>A0A831UFZ3</accession>